<accession>A0AA90P9J1</accession>
<name>A0AA90P9J1_9BACI</name>
<dbReference type="Proteomes" id="UP001178277">
    <property type="component" value="Unassembled WGS sequence"/>
</dbReference>
<dbReference type="RefSeq" id="WP_305161561.1">
    <property type="nucleotide sequence ID" value="NZ_JAUUTP010000022.1"/>
</dbReference>
<evidence type="ECO:0000256" key="1">
    <source>
        <dbReference type="SAM" id="Phobius"/>
    </source>
</evidence>
<feature type="transmembrane region" description="Helical" evidence="1">
    <location>
        <begin position="105"/>
        <end position="128"/>
    </location>
</feature>
<evidence type="ECO:0000259" key="2">
    <source>
        <dbReference type="Pfam" id="PF04892"/>
    </source>
</evidence>
<feature type="transmembrane region" description="Helical" evidence="1">
    <location>
        <begin position="170"/>
        <end position="188"/>
    </location>
</feature>
<evidence type="ECO:0000313" key="3">
    <source>
        <dbReference type="EMBL" id="MDP1420327.1"/>
    </source>
</evidence>
<comment type="caution">
    <text evidence="3">The sequence shown here is derived from an EMBL/GenBank/DDBJ whole genome shotgun (WGS) entry which is preliminary data.</text>
</comment>
<dbReference type="AlphaFoldDB" id="A0AA90P9J1"/>
<dbReference type="InterPro" id="IPR006976">
    <property type="entry name" value="VanZ-like"/>
</dbReference>
<sequence length="218" mass="24565">MYLINGSLLIGFGVICYLAGRGILIGFKFKKQKQVYWLREVINFLFVLYILMVVSVTLFPLALWIDFNMQNIKFGLNLIPFVGIINDIKQIGIAYDGDTVFMISLIIRNVGGNILLLMPLGVLSPLIWNKFKGFKNIVLFGFVISISIESIQFIELIAGGRGRTVDIDDVICNVLGVILGYFIYKFTFKIADKFQIEILQNLNSGNSSLFDNDKGTKI</sequence>
<protein>
    <submittedName>
        <fullName evidence="3">VanZ family protein</fullName>
    </submittedName>
</protein>
<dbReference type="InterPro" id="IPR053150">
    <property type="entry name" value="Teicoplanin_resist-assoc"/>
</dbReference>
<keyword evidence="1" id="KW-0472">Membrane</keyword>
<feature type="transmembrane region" description="Helical" evidence="1">
    <location>
        <begin position="137"/>
        <end position="158"/>
    </location>
</feature>
<feature type="transmembrane region" description="Helical" evidence="1">
    <location>
        <begin position="6"/>
        <end position="29"/>
    </location>
</feature>
<reference evidence="3" key="1">
    <citation type="submission" date="2023-07" db="EMBL/GenBank/DDBJ databases">
        <title>Murine gut Bacillus species.</title>
        <authorList>
            <person name="Gutman E."/>
            <person name="Hashuel R."/>
            <person name="Litvak Y."/>
        </authorList>
    </citation>
    <scope>NUCLEOTIDE SEQUENCE</scope>
    <source>
        <strain evidence="3">RU283</strain>
    </source>
</reference>
<dbReference type="Pfam" id="PF04892">
    <property type="entry name" value="VanZ"/>
    <property type="match status" value="1"/>
</dbReference>
<evidence type="ECO:0000313" key="4">
    <source>
        <dbReference type="Proteomes" id="UP001178277"/>
    </source>
</evidence>
<feature type="transmembrane region" description="Helical" evidence="1">
    <location>
        <begin position="41"/>
        <end position="65"/>
    </location>
</feature>
<gene>
    <name evidence="3" type="ORF">Q8G35_18545</name>
</gene>
<dbReference type="PANTHER" id="PTHR36834:SF2">
    <property type="entry name" value="MEMBRANE PROTEIN"/>
    <property type="match status" value="1"/>
</dbReference>
<dbReference type="EMBL" id="JAUUTP010000022">
    <property type="protein sequence ID" value="MDP1420327.1"/>
    <property type="molecule type" value="Genomic_DNA"/>
</dbReference>
<keyword evidence="1" id="KW-1133">Transmembrane helix</keyword>
<dbReference type="PANTHER" id="PTHR36834">
    <property type="entry name" value="MEMBRANE PROTEIN-RELATED"/>
    <property type="match status" value="1"/>
</dbReference>
<feature type="domain" description="VanZ-like" evidence="2">
    <location>
        <begin position="46"/>
        <end position="186"/>
    </location>
</feature>
<proteinExistence type="predicted"/>
<keyword evidence="1" id="KW-0812">Transmembrane</keyword>
<organism evidence="3 4">
    <name type="scientific">Peribacillus simplex</name>
    <dbReference type="NCBI Taxonomy" id="1478"/>
    <lineage>
        <taxon>Bacteria</taxon>
        <taxon>Bacillati</taxon>
        <taxon>Bacillota</taxon>
        <taxon>Bacilli</taxon>
        <taxon>Bacillales</taxon>
        <taxon>Bacillaceae</taxon>
        <taxon>Peribacillus</taxon>
    </lineage>
</organism>